<keyword evidence="6" id="KW-1185">Reference proteome</keyword>
<feature type="compositionally biased region" description="Basic and acidic residues" evidence="3">
    <location>
        <begin position="67"/>
        <end position="79"/>
    </location>
</feature>
<comment type="caution">
    <text evidence="5">The sequence shown here is derived from an EMBL/GenBank/DDBJ whole genome shotgun (WGS) entry which is preliminary data.</text>
</comment>
<dbReference type="Gene3D" id="1.25.10.10">
    <property type="entry name" value="Leucine-rich Repeat Variant"/>
    <property type="match status" value="2"/>
</dbReference>
<evidence type="ECO:0000313" key="5">
    <source>
        <dbReference type="EMBL" id="MQL87161.1"/>
    </source>
</evidence>
<proteinExistence type="predicted"/>
<evidence type="ECO:0000256" key="3">
    <source>
        <dbReference type="SAM" id="MobiDB-lite"/>
    </source>
</evidence>
<dbReference type="OrthoDB" id="7537227at2759"/>
<feature type="region of interest" description="Disordered" evidence="3">
    <location>
        <begin position="1"/>
        <end position="90"/>
    </location>
</feature>
<feature type="region of interest" description="Disordered" evidence="3">
    <location>
        <begin position="194"/>
        <end position="224"/>
    </location>
</feature>
<dbReference type="Proteomes" id="UP000652761">
    <property type="component" value="Unassembled WGS sequence"/>
</dbReference>
<feature type="compositionally biased region" description="Gly residues" evidence="3">
    <location>
        <begin position="37"/>
        <end position="47"/>
    </location>
</feature>
<reference evidence="5" key="1">
    <citation type="submission" date="2017-07" db="EMBL/GenBank/DDBJ databases">
        <title>Taro Niue Genome Assembly and Annotation.</title>
        <authorList>
            <person name="Atibalentja N."/>
            <person name="Keating K."/>
            <person name="Fields C.J."/>
        </authorList>
    </citation>
    <scope>NUCLEOTIDE SEQUENCE</scope>
    <source>
        <strain evidence="5">Niue_2</strain>
        <tissue evidence="5">Leaf</tissue>
    </source>
</reference>
<feature type="region of interest" description="Disordered" evidence="3">
    <location>
        <begin position="454"/>
        <end position="481"/>
    </location>
</feature>
<keyword evidence="1" id="KW-0833">Ubl conjugation pathway</keyword>
<dbReference type="AlphaFoldDB" id="A0A843UUJ4"/>
<dbReference type="PANTHER" id="PTHR23315:SF278">
    <property type="entry name" value="U-BOX DOMAIN-CONTAINING PROTEIN 3"/>
    <property type="match status" value="1"/>
</dbReference>
<dbReference type="SMART" id="SM00185">
    <property type="entry name" value="ARM"/>
    <property type="match status" value="4"/>
</dbReference>
<evidence type="ECO:0000256" key="1">
    <source>
        <dbReference type="ARBA" id="ARBA00022786"/>
    </source>
</evidence>
<dbReference type="InterPro" id="IPR058678">
    <property type="entry name" value="ARM_PUB"/>
</dbReference>
<sequence length="481" mass="51677">MAGRKEAPGLLLLSSSLSRQRQGRRGAAAVPAAPSSGDGGQRRGGQSKGWRRPAQAEAAVSVAPSSGDREQSMDRRRPAQVEAAARGGAGHGGLLPPHFFFCQQDRKQGPELECTDVDATSELIEVALRDQRDYVISCPEHMLKIAESLGLTSNQELLMERISLEKEKVKAEFMKRKEDADILGMDSRYLGPINQDSASRSSAVGTGLGQHQTEVSAQSSEEETSLVNRYNLETYSHVEKLVDDLRSEKNDVKSTQENAVTALLNLSLNDNNKTAIAEAGATEPIVHVLKCGTTVAKENAAAALGKKDSASALFNLSILHENKARIVQAGAVKHLVNLMDPDSGMVDKAVALLANLSTVTEGRMAITQEGGIPLLVEVVETGSEKGKENAASTLLQLCISSQKFCDLVLQEGAVPPLIALSRLGTPRAKAKVLAFITTRPVRWNLDWATTLPGSQHNPRGLLEGETSQQRQGARWAEEAGW</sequence>
<accession>A0A843UUJ4</accession>
<evidence type="ECO:0000313" key="6">
    <source>
        <dbReference type="Proteomes" id="UP000652761"/>
    </source>
</evidence>
<feature type="compositionally biased region" description="Low complexity" evidence="3">
    <location>
        <begin position="8"/>
        <end position="36"/>
    </location>
</feature>
<dbReference type="InterPro" id="IPR011989">
    <property type="entry name" value="ARM-like"/>
</dbReference>
<dbReference type="SUPFAM" id="SSF48371">
    <property type="entry name" value="ARM repeat"/>
    <property type="match status" value="1"/>
</dbReference>
<gene>
    <name evidence="5" type="ORF">Taro_019701</name>
</gene>
<dbReference type="InterPro" id="IPR000225">
    <property type="entry name" value="Armadillo"/>
</dbReference>
<feature type="repeat" description="ARM" evidence="2">
    <location>
        <begin position="236"/>
        <end position="281"/>
    </location>
</feature>
<name>A0A843UUJ4_COLES</name>
<feature type="repeat" description="ARM" evidence="2">
    <location>
        <begin position="330"/>
        <end position="371"/>
    </location>
</feature>
<feature type="domain" description="U-box" evidence="4">
    <location>
        <begin position="311"/>
        <end position="418"/>
    </location>
</feature>
<organism evidence="5 6">
    <name type="scientific">Colocasia esculenta</name>
    <name type="common">Wild taro</name>
    <name type="synonym">Arum esculentum</name>
    <dbReference type="NCBI Taxonomy" id="4460"/>
    <lineage>
        <taxon>Eukaryota</taxon>
        <taxon>Viridiplantae</taxon>
        <taxon>Streptophyta</taxon>
        <taxon>Embryophyta</taxon>
        <taxon>Tracheophyta</taxon>
        <taxon>Spermatophyta</taxon>
        <taxon>Magnoliopsida</taxon>
        <taxon>Liliopsida</taxon>
        <taxon>Araceae</taxon>
        <taxon>Aroideae</taxon>
        <taxon>Colocasieae</taxon>
        <taxon>Colocasia</taxon>
    </lineage>
</organism>
<dbReference type="InterPro" id="IPR016024">
    <property type="entry name" value="ARM-type_fold"/>
</dbReference>
<dbReference type="PANTHER" id="PTHR23315">
    <property type="entry name" value="U BOX DOMAIN-CONTAINING"/>
    <property type="match status" value="1"/>
</dbReference>
<dbReference type="Pfam" id="PF25598">
    <property type="entry name" value="ARM_PUB"/>
    <property type="match status" value="1"/>
</dbReference>
<evidence type="ECO:0000256" key="2">
    <source>
        <dbReference type="PROSITE-ProRule" id="PRU00259"/>
    </source>
</evidence>
<protein>
    <recommendedName>
        <fullName evidence="4">U-box domain-containing protein</fullName>
    </recommendedName>
</protein>
<dbReference type="PROSITE" id="PS50176">
    <property type="entry name" value="ARM_REPEAT"/>
    <property type="match status" value="2"/>
</dbReference>
<evidence type="ECO:0000259" key="4">
    <source>
        <dbReference type="Pfam" id="PF25598"/>
    </source>
</evidence>
<dbReference type="EMBL" id="NMUH01000957">
    <property type="protein sequence ID" value="MQL87161.1"/>
    <property type="molecule type" value="Genomic_DNA"/>
</dbReference>